<evidence type="ECO:0000259" key="6">
    <source>
        <dbReference type="Pfam" id="PF02518"/>
    </source>
</evidence>
<dbReference type="PANTHER" id="PTHR24421:SF10">
    <property type="entry name" value="NITRATE_NITRITE SENSOR PROTEIN NARQ"/>
    <property type="match status" value="1"/>
</dbReference>
<proteinExistence type="predicted"/>
<dbReference type="GO" id="GO:0004673">
    <property type="term" value="F:protein histidine kinase activity"/>
    <property type="evidence" value="ECO:0007669"/>
    <property type="project" value="UniProtKB-EC"/>
</dbReference>
<keyword evidence="5" id="KW-0902">Two-component regulatory system</keyword>
<name>A0A5M6CLH8_9FLAO</name>
<organism evidence="7 8">
    <name type="scientific">Paenimyroides baculatum</name>
    <dbReference type="NCBI Taxonomy" id="2608000"/>
    <lineage>
        <taxon>Bacteria</taxon>
        <taxon>Pseudomonadati</taxon>
        <taxon>Bacteroidota</taxon>
        <taxon>Flavobacteriia</taxon>
        <taxon>Flavobacteriales</taxon>
        <taxon>Flavobacteriaceae</taxon>
        <taxon>Paenimyroides</taxon>
    </lineage>
</organism>
<dbReference type="SUPFAM" id="SSF55874">
    <property type="entry name" value="ATPase domain of HSP90 chaperone/DNA topoisomerase II/histidine kinase"/>
    <property type="match status" value="1"/>
</dbReference>
<keyword evidence="4" id="KW-0418">Kinase</keyword>
<dbReference type="Gene3D" id="3.30.565.10">
    <property type="entry name" value="Histidine kinase-like ATPase, C-terminal domain"/>
    <property type="match status" value="1"/>
</dbReference>
<evidence type="ECO:0000256" key="2">
    <source>
        <dbReference type="ARBA" id="ARBA00012438"/>
    </source>
</evidence>
<dbReference type="EC" id="2.7.13.3" evidence="2"/>
<dbReference type="InterPro" id="IPR003594">
    <property type="entry name" value="HATPase_dom"/>
</dbReference>
<dbReference type="RefSeq" id="WP_150011410.1">
    <property type="nucleotide sequence ID" value="NZ_VWSG01000003.1"/>
</dbReference>
<feature type="domain" description="Histidine kinase/HSP90-like ATPase" evidence="6">
    <location>
        <begin position="40"/>
        <end position="125"/>
    </location>
</feature>
<sequence>MFYQYITHLGQIAFPENHYKLNLQIDNYSLVNTSIEFRSELIRVIQEAFTNIIKHAKSSQVDLYIYKEIEKLCIIIKDNGKGFGLISKQNTLGINNMKNRMKKFQAVFTLNSNEQGVEVIISIPENTIRKNI</sequence>
<dbReference type="InterPro" id="IPR036890">
    <property type="entry name" value="HATPase_C_sf"/>
</dbReference>
<dbReference type="AlphaFoldDB" id="A0A5M6CLH8"/>
<dbReference type="EMBL" id="VWSG01000003">
    <property type="protein sequence ID" value="KAA5536061.1"/>
    <property type="molecule type" value="Genomic_DNA"/>
</dbReference>
<dbReference type="CDD" id="cd16917">
    <property type="entry name" value="HATPase_UhpB-NarQ-NarX-like"/>
    <property type="match status" value="1"/>
</dbReference>
<dbReference type="Proteomes" id="UP000325141">
    <property type="component" value="Unassembled WGS sequence"/>
</dbReference>
<protein>
    <recommendedName>
        <fullName evidence="2">histidine kinase</fullName>
        <ecNumber evidence="2">2.7.13.3</ecNumber>
    </recommendedName>
</protein>
<accession>A0A5M6CLH8</accession>
<gene>
    <name evidence="7" type="ORF">F0460_04920</name>
</gene>
<dbReference type="Pfam" id="PF02518">
    <property type="entry name" value="HATPase_c"/>
    <property type="match status" value="1"/>
</dbReference>
<keyword evidence="8" id="KW-1185">Reference proteome</keyword>
<evidence type="ECO:0000313" key="8">
    <source>
        <dbReference type="Proteomes" id="UP000325141"/>
    </source>
</evidence>
<comment type="catalytic activity">
    <reaction evidence="1">
        <text>ATP + protein L-histidine = ADP + protein N-phospho-L-histidine.</text>
        <dbReference type="EC" id="2.7.13.3"/>
    </reaction>
</comment>
<dbReference type="GO" id="GO:0000160">
    <property type="term" value="P:phosphorelay signal transduction system"/>
    <property type="evidence" value="ECO:0007669"/>
    <property type="project" value="UniProtKB-KW"/>
</dbReference>
<dbReference type="PANTHER" id="PTHR24421">
    <property type="entry name" value="NITRATE/NITRITE SENSOR PROTEIN NARX-RELATED"/>
    <property type="match status" value="1"/>
</dbReference>
<evidence type="ECO:0000256" key="1">
    <source>
        <dbReference type="ARBA" id="ARBA00000085"/>
    </source>
</evidence>
<dbReference type="InterPro" id="IPR050482">
    <property type="entry name" value="Sensor_HK_TwoCompSys"/>
</dbReference>
<evidence type="ECO:0000313" key="7">
    <source>
        <dbReference type="EMBL" id="KAA5536061.1"/>
    </source>
</evidence>
<keyword evidence="3" id="KW-0808">Transferase</keyword>
<evidence type="ECO:0000256" key="5">
    <source>
        <dbReference type="ARBA" id="ARBA00023012"/>
    </source>
</evidence>
<comment type="caution">
    <text evidence="7">The sequence shown here is derived from an EMBL/GenBank/DDBJ whole genome shotgun (WGS) entry which is preliminary data.</text>
</comment>
<reference evidence="7 8" key="1">
    <citation type="submission" date="2019-09" db="EMBL/GenBank/DDBJ databases">
        <title>Genome sequence and assembly of Flavobacterium sp.</title>
        <authorList>
            <person name="Chhetri G."/>
        </authorList>
    </citation>
    <scope>NUCLEOTIDE SEQUENCE [LARGE SCALE GENOMIC DNA]</scope>
    <source>
        <strain evidence="7 8">SNL9</strain>
    </source>
</reference>
<evidence type="ECO:0000256" key="4">
    <source>
        <dbReference type="ARBA" id="ARBA00022777"/>
    </source>
</evidence>
<evidence type="ECO:0000256" key="3">
    <source>
        <dbReference type="ARBA" id="ARBA00022679"/>
    </source>
</evidence>